<dbReference type="GO" id="GO:0016020">
    <property type="term" value="C:membrane"/>
    <property type="evidence" value="ECO:0007669"/>
    <property type="project" value="UniProtKB-SubCell"/>
</dbReference>
<comment type="caution">
    <text evidence="11">The sequence shown here is derived from an EMBL/GenBank/DDBJ whole genome shotgun (WGS) entry which is preliminary data.</text>
</comment>
<evidence type="ECO:0000256" key="7">
    <source>
        <dbReference type="RuleBase" id="RU003346"/>
    </source>
</evidence>
<dbReference type="FunFam" id="1.20.1250.20:FF:000078">
    <property type="entry name" value="MFS maltose transporter, putative"/>
    <property type="match status" value="1"/>
</dbReference>
<dbReference type="InterPro" id="IPR005828">
    <property type="entry name" value="MFS_sugar_transport-like"/>
</dbReference>
<evidence type="ECO:0000256" key="2">
    <source>
        <dbReference type="ARBA" id="ARBA00010992"/>
    </source>
</evidence>
<organism evidence="11 12">
    <name type="scientific">Dactylonectria macrodidyma</name>
    <dbReference type="NCBI Taxonomy" id="307937"/>
    <lineage>
        <taxon>Eukaryota</taxon>
        <taxon>Fungi</taxon>
        <taxon>Dikarya</taxon>
        <taxon>Ascomycota</taxon>
        <taxon>Pezizomycotina</taxon>
        <taxon>Sordariomycetes</taxon>
        <taxon>Hypocreomycetidae</taxon>
        <taxon>Hypocreales</taxon>
        <taxon>Nectriaceae</taxon>
        <taxon>Dactylonectria</taxon>
    </lineage>
</organism>
<dbReference type="OrthoDB" id="6612291at2759"/>
<evidence type="ECO:0000313" key="12">
    <source>
        <dbReference type="Proteomes" id="UP000738349"/>
    </source>
</evidence>
<proteinExistence type="inferred from homology"/>
<keyword evidence="4 9" id="KW-0812">Transmembrane</keyword>
<keyword evidence="12" id="KW-1185">Reference proteome</keyword>
<name>A0A9P9CYK6_9HYPO</name>
<dbReference type="InterPro" id="IPR050360">
    <property type="entry name" value="MFS_Sugar_Transporters"/>
</dbReference>
<evidence type="ECO:0000256" key="9">
    <source>
        <dbReference type="SAM" id="Phobius"/>
    </source>
</evidence>
<feature type="transmembrane region" description="Helical" evidence="9">
    <location>
        <begin position="290"/>
        <end position="307"/>
    </location>
</feature>
<feature type="transmembrane region" description="Helical" evidence="9">
    <location>
        <begin position="195"/>
        <end position="217"/>
    </location>
</feature>
<feature type="transmembrane region" description="Helical" evidence="9">
    <location>
        <begin position="229"/>
        <end position="247"/>
    </location>
</feature>
<dbReference type="InterPro" id="IPR020846">
    <property type="entry name" value="MFS_dom"/>
</dbReference>
<protein>
    <recommendedName>
        <fullName evidence="10">Major facilitator superfamily (MFS) profile domain-containing protein</fullName>
    </recommendedName>
</protein>
<accession>A0A9P9CYK6</accession>
<feature type="region of interest" description="Disordered" evidence="8">
    <location>
        <begin position="26"/>
        <end position="47"/>
    </location>
</feature>
<evidence type="ECO:0000256" key="5">
    <source>
        <dbReference type="ARBA" id="ARBA00022989"/>
    </source>
</evidence>
<comment type="similarity">
    <text evidence="2 7">Belongs to the major facilitator superfamily. Sugar transporter (TC 2.A.1.1) family.</text>
</comment>
<keyword evidence="3 7" id="KW-0813">Transport</keyword>
<feature type="transmembrane region" description="Helical" evidence="9">
    <location>
        <begin position="439"/>
        <end position="461"/>
    </location>
</feature>
<evidence type="ECO:0000256" key="6">
    <source>
        <dbReference type="ARBA" id="ARBA00023136"/>
    </source>
</evidence>
<feature type="transmembrane region" description="Helical" evidence="9">
    <location>
        <begin position="506"/>
        <end position="524"/>
    </location>
</feature>
<feature type="domain" description="Major facilitator superfamily (MFS) profile" evidence="10">
    <location>
        <begin position="106"/>
        <end position="563"/>
    </location>
</feature>
<feature type="transmembrane region" description="Helical" evidence="9">
    <location>
        <begin position="467"/>
        <end position="494"/>
    </location>
</feature>
<dbReference type="EMBL" id="JAGMUV010000052">
    <property type="protein sequence ID" value="KAH7109358.1"/>
    <property type="molecule type" value="Genomic_DNA"/>
</dbReference>
<sequence>MLFNSNYNSDDTSRDEIVLIPIKSKSGFSHSEPSIREPVPTHGEELSQVPAHTSNVYAERLSNMLWLPRESTSSDETGARVRRGLAAEKDLTLLGCCKQYPKAIAWSLVLFLTVVMEAYDKSLISGFIALPTFRRRYGEPRLPLADSPDEQVYDISPLWQMGLQNAAVGCEIIGLLAHGYATYIIGYRKMMIVSLVWMCLAVFPAFFAHNIVLLLASQALCELIVTSQGLSWGVIQTLAATYAAEVVPSVVRACVLSNVNMCWLIGQLLGTGILRSLVHNTSQWSYRLPFALQWAWAAPLLCSVYFAPESPWWLVRHGRETEARQSLRRLTSNKRLDIDDTVTVMQHVNSIEQKLNYGGGSYADLFKGANRHRTEISCMVWSCQAMCGATLIGYAPYFLEQAGFESSKSFTLATGMYAMGIFGGVISWLLLSIVGRRRLYLSGLVASVLILTAGGIISVVLEGHPAMNWALGSLIILMAFTYNITIGPTCYVIVAEIPSTRLRVKTVALARVGYNMFTILNNVLAPQMLNPTAWNLAGKSCFVYAGTALLCLIWCYFRLPETKKLSYLELDMLFEKGAPTAKFKELQERLAKTAYLSMSRAERLRNAWHGWLAYS</sequence>
<evidence type="ECO:0000256" key="3">
    <source>
        <dbReference type="ARBA" id="ARBA00022448"/>
    </source>
</evidence>
<evidence type="ECO:0000256" key="1">
    <source>
        <dbReference type="ARBA" id="ARBA00004141"/>
    </source>
</evidence>
<reference evidence="11" key="1">
    <citation type="journal article" date="2021" name="Nat. Commun.">
        <title>Genetic determinants of endophytism in the Arabidopsis root mycobiome.</title>
        <authorList>
            <person name="Mesny F."/>
            <person name="Miyauchi S."/>
            <person name="Thiergart T."/>
            <person name="Pickel B."/>
            <person name="Atanasova L."/>
            <person name="Karlsson M."/>
            <person name="Huettel B."/>
            <person name="Barry K.W."/>
            <person name="Haridas S."/>
            <person name="Chen C."/>
            <person name="Bauer D."/>
            <person name="Andreopoulos W."/>
            <person name="Pangilinan J."/>
            <person name="LaButti K."/>
            <person name="Riley R."/>
            <person name="Lipzen A."/>
            <person name="Clum A."/>
            <person name="Drula E."/>
            <person name="Henrissat B."/>
            <person name="Kohler A."/>
            <person name="Grigoriev I.V."/>
            <person name="Martin F.M."/>
            <person name="Hacquard S."/>
        </authorList>
    </citation>
    <scope>NUCLEOTIDE SEQUENCE</scope>
    <source>
        <strain evidence="11">MPI-CAGE-AT-0147</strain>
    </source>
</reference>
<dbReference type="Proteomes" id="UP000738349">
    <property type="component" value="Unassembled WGS sequence"/>
</dbReference>
<dbReference type="NCBIfam" id="TIGR00879">
    <property type="entry name" value="SP"/>
    <property type="match status" value="1"/>
</dbReference>
<evidence type="ECO:0000256" key="8">
    <source>
        <dbReference type="SAM" id="MobiDB-lite"/>
    </source>
</evidence>
<evidence type="ECO:0000313" key="11">
    <source>
        <dbReference type="EMBL" id="KAH7109358.1"/>
    </source>
</evidence>
<dbReference type="GO" id="GO:0005351">
    <property type="term" value="F:carbohydrate:proton symporter activity"/>
    <property type="evidence" value="ECO:0007669"/>
    <property type="project" value="TreeGrafter"/>
</dbReference>
<dbReference type="InterPro" id="IPR003663">
    <property type="entry name" value="Sugar/inositol_transpt"/>
</dbReference>
<dbReference type="PANTHER" id="PTHR48022">
    <property type="entry name" value="PLASTIDIC GLUCOSE TRANSPORTER 4"/>
    <property type="match status" value="1"/>
</dbReference>
<feature type="transmembrane region" description="Helical" evidence="9">
    <location>
        <begin position="376"/>
        <end position="398"/>
    </location>
</feature>
<dbReference type="PANTHER" id="PTHR48022:SF49">
    <property type="entry name" value="SUGAR TRANSPORTER, PUTATIVE (AFU_ORTHOLOGUE AFUA_8G01340)-RELATED"/>
    <property type="match status" value="1"/>
</dbReference>
<feature type="transmembrane region" description="Helical" evidence="9">
    <location>
        <begin position="259"/>
        <end position="278"/>
    </location>
</feature>
<dbReference type="Gene3D" id="1.20.1250.20">
    <property type="entry name" value="MFS general substrate transporter like domains"/>
    <property type="match status" value="1"/>
</dbReference>
<evidence type="ECO:0000256" key="4">
    <source>
        <dbReference type="ARBA" id="ARBA00022692"/>
    </source>
</evidence>
<dbReference type="PROSITE" id="PS50850">
    <property type="entry name" value="MFS"/>
    <property type="match status" value="1"/>
</dbReference>
<comment type="subcellular location">
    <subcellularLocation>
        <location evidence="1">Membrane</location>
        <topology evidence="1">Multi-pass membrane protein</topology>
    </subcellularLocation>
</comment>
<evidence type="ECO:0000259" key="10">
    <source>
        <dbReference type="PROSITE" id="PS50850"/>
    </source>
</evidence>
<keyword evidence="5 9" id="KW-1133">Transmembrane helix</keyword>
<dbReference type="Pfam" id="PF00083">
    <property type="entry name" value="Sugar_tr"/>
    <property type="match status" value="1"/>
</dbReference>
<feature type="transmembrane region" description="Helical" evidence="9">
    <location>
        <begin position="536"/>
        <end position="557"/>
    </location>
</feature>
<dbReference type="InterPro" id="IPR036259">
    <property type="entry name" value="MFS_trans_sf"/>
</dbReference>
<dbReference type="AlphaFoldDB" id="A0A9P9CYK6"/>
<keyword evidence="6 9" id="KW-0472">Membrane</keyword>
<feature type="transmembrane region" description="Helical" evidence="9">
    <location>
        <begin position="410"/>
        <end position="432"/>
    </location>
</feature>
<dbReference type="SUPFAM" id="SSF103473">
    <property type="entry name" value="MFS general substrate transporter"/>
    <property type="match status" value="1"/>
</dbReference>
<gene>
    <name evidence="11" type="ORF">EDB81DRAFT_863296</name>
</gene>